<evidence type="ECO:0000259" key="8">
    <source>
        <dbReference type="PROSITE" id="PS50878"/>
    </source>
</evidence>
<name>A0A8S4FS42_PLUXY</name>
<evidence type="ECO:0000256" key="5">
    <source>
        <dbReference type="ARBA" id="ARBA00022759"/>
    </source>
</evidence>
<evidence type="ECO:0000313" key="10">
    <source>
        <dbReference type="Proteomes" id="UP000653454"/>
    </source>
</evidence>
<dbReference type="PANTHER" id="PTHR37984:SF5">
    <property type="entry name" value="PROTEIN NYNRIN-LIKE"/>
    <property type="match status" value="1"/>
</dbReference>
<dbReference type="GO" id="GO:0004519">
    <property type="term" value="F:endonuclease activity"/>
    <property type="evidence" value="ECO:0007669"/>
    <property type="project" value="UniProtKB-KW"/>
</dbReference>
<keyword evidence="4" id="KW-0540">Nuclease</keyword>
<keyword evidence="3" id="KW-0548">Nucleotidyltransferase</keyword>
<feature type="domain" description="Reverse transcriptase" evidence="8">
    <location>
        <begin position="1"/>
        <end position="152"/>
    </location>
</feature>
<keyword evidence="5" id="KW-0255">Endonuclease</keyword>
<dbReference type="GO" id="GO:0003964">
    <property type="term" value="F:RNA-directed DNA polymerase activity"/>
    <property type="evidence" value="ECO:0007669"/>
    <property type="project" value="UniProtKB-KW"/>
</dbReference>
<accession>A0A8S4FS42</accession>
<reference evidence="9" key="1">
    <citation type="submission" date="2020-11" db="EMBL/GenBank/DDBJ databases">
        <authorList>
            <person name="Whiteford S."/>
        </authorList>
    </citation>
    <scope>NUCLEOTIDE SEQUENCE</scope>
</reference>
<evidence type="ECO:0000256" key="4">
    <source>
        <dbReference type="ARBA" id="ARBA00022722"/>
    </source>
</evidence>
<proteinExistence type="predicted"/>
<protein>
    <submittedName>
        <fullName evidence="9">(diamondback moth) hypothetical protein</fullName>
    </submittedName>
</protein>
<evidence type="ECO:0000313" key="9">
    <source>
        <dbReference type="EMBL" id="CAG9129805.1"/>
    </source>
</evidence>
<dbReference type="AlphaFoldDB" id="A0A8S4FS42"/>
<evidence type="ECO:0000256" key="6">
    <source>
        <dbReference type="ARBA" id="ARBA00022801"/>
    </source>
</evidence>
<dbReference type="InterPro" id="IPR000477">
    <property type="entry name" value="RT_dom"/>
</dbReference>
<dbReference type="InterPro" id="IPR043502">
    <property type="entry name" value="DNA/RNA_pol_sf"/>
</dbReference>
<comment type="caution">
    <text evidence="9">The sequence shown here is derived from an EMBL/GenBank/DDBJ whole genome shotgun (WGS) entry which is preliminary data.</text>
</comment>
<keyword evidence="1" id="KW-0645">Protease</keyword>
<dbReference type="CDD" id="cd01647">
    <property type="entry name" value="RT_LTR"/>
    <property type="match status" value="1"/>
</dbReference>
<evidence type="ECO:0000256" key="2">
    <source>
        <dbReference type="ARBA" id="ARBA00022679"/>
    </source>
</evidence>
<dbReference type="Gene3D" id="3.30.70.270">
    <property type="match status" value="2"/>
</dbReference>
<dbReference type="GO" id="GO:0008233">
    <property type="term" value="F:peptidase activity"/>
    <property type="evidence" value="ECO:0007669"/>
    <property type="project" value="UniProtKB-KW"/>
</dbReference>
<dbReference type="SUPFAM" id="SSF56672">
    <property type="entry name" value="DNA/RNA polymerases"/>
    <property type="match status" value="1"/>
</dbReference>
<organism evidence="9 10">
    <name type="scientific">Plutella xylostella</name>
    <name type="common">Diamondback moth</name>
    <name type="synonym">Plutella maculipennis</name>
    <dbReference type="NCBI Taxonomy" id="51655"/>
    <lineage>
        <taxon>Eukaryota</taxon>
        <taxon>Metazoa</taxon>
        <taxon>Ecdysozoa</taxon>
        <taxon>Arthropoda</taxon>
        <taxon>Hexapoda</taxon>
        <taxon>Insecta</taxon>
        <taxon>Pterygota</taxon>
        <taxon>Neoptera</taxon>
        <taxon>Endopterygota</taxon>
        <taxon>Lepidoptera</taxon>
        <taxon>Glossata</taxon>
        <taxon>Ditrysia</taxon>
        <taxon>Yponomeutoidea</taxon>
        <taxon>Plutellidae</taxon>
        <taxon>Plutella</taxon>
    </lineage>
</organism>
<dbReference type="GO" id="GO:0006508">
    <property type="term" value="P:proteolysis"/>
    <property type="evidence" value="ECO:0007669"/>
    <property type="project" value="UniProtKB-KW"/>
</dbReference>
<dbReference type="Pfam" id="PF00078">
    <property type="entry name" value="RVT_1"/>
    <property type="match status" value="1"/>
</dbReference>
<dbReference type="InterPro" id="IPR043128">
    <property type="entry name" value="Rev_trsase/Diguanyl_cyclase"/>
</dbReference>
<keyword evidence="2" id="KW-0808">Transferase</keyword>
<evidence type="ECO:0000256" key="3">
    <source>
        <dbReference type="ARBA" id="ARBA00022695"/>
    </source>
</evidence>
<dbReference type="PANTHER" id="PTHR37984">
    <property type="entry name" value="PROTEIN CBG26694"/>
    <property type="match status" value="1"/>
</dbReference>
<keyword evidence="7" id="KW-0695">RNA-directed DNA polymerase</keyword>
<keyword evidence="10" id="KW-1185">Reference proteome</keyword>
<dbReference type="EMBL" id="CAJHNJ030000039">
    <property type="protein sequence ID" value="CAG9129805.1"/>
    <property type="molecule type" value="Genomic_DNA"/>
</dbReference>
<sequence length="263" mass="30365">MVIDYRKLNEVSKGDKYPIPNIVDILDKLGKSKYFSTLDLASGCHQIDVDPRDVEKTAFATEEGHFEYLRMPIGLKNAPATFQRVMDNVLTGLTEDHCLVNLDDIIIHASSLEEHELKLRNILKRLRDYNLKLQPDKCEFFRKEVAYLGHIISDQGIKPNPDKIKAVQNFPQPKTTKQIKAFLGLAGYYLKDPGSRLIRWRLELEQYDYKIVYKQGKKNQNADALSRTGINVIDDDIMSHFKDQLKNRSIGPIEIVQVTFWQD</sequence>
<dbReference type="InterPro" id="IPR050951">
    <property type="entry name" value="Retrovirus_Pol_polyprotein"/>
</dbReference>
<dbReference type="Proteomes" id="UP000653454">
    <property type="component" value="Unassembled WGS sequence"/>
</dbReference>
<keyword evidence="6" id="KW-0378">Hydrolase</keyword>
<evidence type="ECO:0000256" key="1">
    <source>
        <dbReference type="ARBA" id="ARBA00022670"/>
    </source>
</evidence>
<evidence type="ECO:0000256" key="7">
    <source>
        <dbReference type="ARBA" id="ARBA00022918"/>
    </source>
</evidence>
<gene>
    <name evidence="9" type="ORF">PLXY2_LOCUS9676</name>
</gene>
<dbReference type="PROSITE" id="PS50878">
    <property type="entry name" value="RT_POL"/>
    <property type="match status" value="1"/>
</dbReference>
<dbReference type="FunFam" id="3.10.10.10:FF:000007">
    <property type="entry name" value="Retrovirus-related Pol polyprotein from transposon 17.6-like Protein"/>
    <property type="match status" value="1"/>
</dbReference>